<feature type="compositionally biased region" description="Acidic residues" evidence="2">
    <location>
        <begin position="124"/>
        <end position="142"/>
    </location>
</feature>
<feature type="compositionally biased region" description="Basic and acidic residues" evidence="2">
    <location>
        <begin position="183"/>
        <end position="200"/>
    </location>
</feature>
<dbReference type="STRING" id="1111077.M1W908"/>
<dbReference type="EMBL" id="CAGA01000002">
    <property type="protein sequence ID" value="CCE26864.1"/>
    <property type="molecule type" value="Genomic_DNA"/>
</dbReference>
<feature type="compositionally biased region" description="Polar residues" evidence="2">
    <location>
        <begin position="85"/>
        <end position="100"/>
    </location>
</feature>
<keyword evidence="1" id="KW-0175">Coiled coil</keyword>
<dbReference type="Pfam" id="PF13094">
    <property type="entry name" value="CENP-Q"/>
    <property type="match status" value="1"/>
</dbReference>
<evidence type="ECO:0000313" key="4">
    <source>
        <dbReference type="Proteomes" id="UP000016801"/>
    </source>
</evidence>
<dbReference type="AlphaFoldDB" id="M1W908"/>
<dbReference type="Proteomes" id="UP000016801">
    <property type="component" value="Unassembled WGS sequence"/>
</dbReference>
<accession>M1W908</accession>
<dbReference type="HOGENOM" id="CLU_023691_1_0_1"/>
<gene>
    <name evidence="3" type="ORF">CPUR_00333</name>
</gene>
<protein>
    <submittedName>
        <fullName evidence="3">Related to cylicin II</fullName>
    </submittedName>
</protein>
<name>M1W908_CLAP2</name>
<feature type="region of interest" description="Disordered" evidence="2">
    <location>
        <begin position="383"/>
        <end position="408"/>
    </location>
</feature>
<dbReference type="OrthoDB" id="2420947at2759"/>
<sequence length="490" mass="53199">MDGRGVYECPAVVGQTAGVCGVVGIDNSLFLFIARPQMASNPPPNRKRAQPSNTSLGGPRSRNPAQPKKSSGPNTSGVAKKRKSSSIGVASRLSTQSSNAKRGRPKGSTNRGVSNRRGTRGDDNDNDDDDEAEEEYQDDDDDSSRAQKRGRTSSATQRSSLGTSAVIGRRGIPQPNQPISHAAPDKPQRPSPQDHQDSNREASSAPPSPPKPYVHVAPYTRRVRQSAIEAKWSPLANASLTAVSTTLQHAQRPILQRISDSQLRREYTSSALRLITHRITRKISRGLPFPPASMPANVGRAPLQSDGGREVELNFESVLDGKVALERQLEPALDGLEVLRREKETLEEELERDYETLRTLEAGARAQAREQRSLLRRAHVLAPVAGNGNGNGNAEGDGEGEGEGVSGREGGQFELAREEDVARSGAFTEILQDDDIQPLAVQLGTHVDNIRANFEQTDNLMPQLAKSRAALRAVLLRHLDMRVYEQVVLG</sequence>
<evidence type="ECO:0000313" key="3">
    <source>
        <dbReference type="EMBL" id="CCE26864.1"/>
    </source>
</evidence>
<dbReference type="eggNOG" id="ENOG502QUWX">
    <property type="taxonomic scope" value="Eukaryota"/>
</dbReference>
<evidence type="ECO:0000256" key="2">
    <source>
        <dbReference type="SAM" id="MobiDB-lite"/>
    </source>
</evidence>
<feature type="compositionally biased region" description="Polar residues" evidence="2">
    <location>
        <begin position="68"/>
        <end position="77"/>
    </location>
</feature>
<proteinExistence type="predicted"/>
<keyword evidence="4" id="KW-1185">Reference proteome</keyword>
<feature type="compositionally biased region" description="Polar residues" evidence="2">
    <location>
        <begin position="152"/>
        <end position="163"/>
    </location>
</feature>
<dbReference type="InterPro" id="IPR025212">
    <property type="entry name" value="CAD_CENP-Q"/>
</dbReference>
<feature type="region of interest" description="Disordered" evidence="2">
    <location>
        <begin position="39"/>
        <end position="215"/>
    </location>
</feature>
<dbReference type="VEuPathDB" id="FungiDB:CPUR_00333"/>
<feature type="coiled-coil region" evidence="1">
    <location>
        <begin position="329"/>
        <end position="363"/>
    </location>
</feature>
<evidence type="ECO:0000256" key="1">
    <source>
        <dbReference type="SAM" id="Coils"/>
    </source>
</evidence>
<comment type="caution">
    <text evidence="3">The sequence shown here is derived from an EMBL/GenBank/DDBJ whole genome shotgun (WGS) entry which is preliminary data.</text>
</comment>
<organism evidence="3 4">
    <name type="scientific">Claviceps purpurea (strain 20.1)</name>
    <name type="common">Ergot fungus</name>
    <name type="synonym">Sphacelia segetum</name>
    <dbReference type="NCBI Taxonomy" id="1111077"/>
    <lineage>
        <taxon>Eukaryota</taxon>
        <taxon>Fungi</taxon>
        <taxon>Dikarya</taxon>
        <taxon>Ascomycota</taxon>
        <taxon>Pezizomycotina</taxon>
        <taxon>Sordariomycetes</taxon>
        <taxon>Hypocreomycetidae</taxon>
        <taxon>Hypocreales</taxon>
        <taxon>Clavicipitaceae</taxon>
        <taxon>Claviceps</taxon>
    </lineage>
</organism>
<reference evidence="3 4" key="1">
    <citation type="journal article" date="2013" name="PLoS Genet.">
        <title>Plant-symbiotic fungi as chemical engineers: Multi-genome analysis of the Clavicipitaceae reveals dynamics of alkaloid loci.</title>
        <authorList>
            <person name="Schardl C.L."/>
            <person name="Young C.A."/>
            <person name="Hesse U."/>
            <person name="Amyotte S.G."/>
            <person name="Andreeva K."/>
            <person name="Calie P.J."/>
            <person name="Fleetwood D.J."/>
            <person name="Haws D.C."/>
            <person name="Moore N."/>
            <person name="Oeser B."/>
            <person name="Panaccione D.G."/>
            <person name="Schweri K.K."/>
            <person name="Voisey C.R."/>
            <person name="Farman M.L."/>
            <person name="Jaromczyk J.W."/>
            <person name="Roe B.A."/>
            <person name="O'Sullivan D.M."/>
            <person name="Scott B."/>
            <person name="Tudzynski P."/>
            <person name="An Z."/>
            <person name="Arnaoudova E.G."/>
            <person name="Bullock C.T."/>
            <person name="Charlton N.D."/>
            <person name="Chen L."/>
            <person name="Cox M."/>
            <person name="Dinkins R.D."/>
            <person name="Florea S."/>
            <person name="Glenn A.E."/>
            <person name="Gordon A."/>
            <person name="Gueldener U."/>
            <person name="Harris D.R."/>
            <person name="Hollin W."/>
            <person name="Jaromczyk J."/>
            <person name="Johnson R.D."/>
            <person name="Khan A.K."/>
            <person name="Leistner E."/>
            <person name="Leuchtmann A."/>
            <person name="Li C."/>
            <person name="Liu J."/>
            <person name="Liu J."/>
            <person name="Liu M."/>
            <person name="Mace W."/>
            <person name="Machado C."/>
            <person name="Nagabhyru P."/>
            <person name="Pan J."/>
            <person name="Schmid J."/>
            <person name="Sugawara K."/>
            <person name="Steiner U."/>
            <person name="Takach J.E."/>
            <person name="Tanaka E."/>
            <person name="Webb J.S."/>
            <person name="Wilson E.V."/>
            <person name="Wiseman J.L."/>
            <person name="Yoshida R."/>
            <person name="Zeng Z."/>
        </authorList>
    </citation>
    <scope>NUCLEOTIDE SEQUENCE [LARGE SCALE GENOMIC DNA]</scope>
    <source>
        <strain evidence="3 4">20.1</strain>
    </source>
</reference>